<dbReference type="WBParaSite" id="ACRNAN_scaffold1107.g21725.t1">
    <property type="protein sequence ID" value="ACRNAN_scaffold1107.g21725.t1"/>
    <property type="gene ID" value="ACRNAN_scaffold1107.g21725"/>
</dbReference>
<dbReference type="InterPro" id="IPR042235">
    <property type="entry name" value="ZP-C_dom"/>
</dbReference>
<name>A0A914CIQ1_9BILA</name>
<dbReference type="SMART" id="SM00241">
    <property type="entry name" value="ZP"/>
    <property type="match status" value="1"/>
</dbReference>
<dbReference type="Proteomes" id="UP000887540">
    <property type="component" value="Unplaced"/>
</dbReference>
<dbReference type="PANTHER" id="PTHR46560">
    <property type="entry name" value="CYPHER, ISOFORM B"/>
    <property type="match status" value="1"/>
</dbReference>
<organism evidence="3 4">
    <name type="scientific">Acrobeloides nanus</name>
    <dbReference type="NCBI Taxonomy" id="290746"/>
    <lineage>
        <taxon>Eukaryota</taxon>
        <taxon>Metazoa</taxon>
        <taxon>Ecdysozoa</taxon>
        <taxon>Nematoda</taxon>
        <taxon>Chromadorea</taxon>
        <taxon>Rhabditida</taxon>
        <taxon>Tylenchina</taxon>
        <taxon>Cephalobomorpha</taxon>
        <taxon>Cephaloboidea</taxon>
        <taxon>Cephalobidae</taxon>
        <taxon>Acrobeloides</taxon>
    </lineage>
</organism>
<dbReference type="Gene3D" id="2.60.40.4100">
    <property type="entry name" value="Zona pellucida, ZP-C domain"/>
    <property type="match status" value="1"/>
</dbReference>
<dbReference type="InterPro" id="IPR001507">
    <property type="entry name" value="ZP_dom"/>
</dbReference>
<evidence type="ECO:0000313" key="3">
    <source>
        <dbReference type="Proteomes" id="UP000887540"/>
    </source>
</evidence>
<keyword evidence="1" id="KW-1015">Disulfide bond</keyword>
<reference evidence="4" key="1">
    <citation type="submission" date="2022-11" db="UniProtKB">
        <authorList>
            <consortium name="WormBaseParasite"/>
        </authorList>
    </citation>
    <scope>IDENTIFICATION</scope>
</reference>
<accession>A0A914CIQ1</accession>
<dbReference type="PANTHER" id="PTHR46560:SF13">
    <property type="entry name" value="ZP DOMAIN-CONTAINING PROTEIN"/>
    <property type="match status" value="1"/>
</dbReference>
<evidence type="ECO:0000256" key="1">
    <source>
        <dbReference type="ARBA" id="ARBA00023157"/>
    </source>
</evidence>
<feature type="domain" description="ZP" evidence="2">
    <location>
        <begin position="1"/>
        <end position="260"/>
    </location>
</feature>
<dbReference type="PROSITE" id="PS51034">
    <property type="entry name" value="ZP_2"/>
    <property type="match status" value="1"/>
</dbReference>
<keyword evidence="3" id="KW-1185">Reference proteome</keyword>
<proteinExistence type="predicted"/>
<dbReference type="InterPro" id="IPR055355">
    <property type="entry name" value="ZP-C"/>
</dbReference>
<evidence type="ECO:0000259" key="2">
    <source>
        <dbReference type="PROSITE" id="PS51034"/>
    </source>
</evidence>
<dbReference type="Pfam" id="PF00100">
    <property type="entry name" value="Zona_pellucida"/>
    <property type="match status" value="1"/>
</dbReference>
<evidence type="ECO:0000313" key="4">
    <source>
        <dbReference type="WBParaSite" id="ACRNAN_scaffold1107.g21725.t1"/>
    </source>
</evidence>
<protein>
    <submittedName>
        <fullName evidence="4">ZP domain-containing protein</fullName>
    </submittedName>
</protein>
<sequence length="305" mass="33702">MVVNLSFEEPFDGMVYAQNHYQDEACKWPGNGGRYLLIIIPLGNLTLEEKEEKSGFCGLTFNRDHLEHSITLVIMPEPMVLTADSFGLVVRCIIDQKDIMLTLAAQSIDSIRVMHTETMTVLGSTGSSPQLLLQILDGHGLTGDNVTEAYIGQRLTLDTMLEDTSIYDMFVYSCRATDGTSNPEASLSIVDSNGCAIRMARAIDAPVFTSSPVKNAAKHVYVHIYGFQFTSSEYVHFECYVTPCFNSCQRKQCEEPPPTLASVNEMGLLQTPKPTINLPTYTIKTILKIVSNKPLAAAQIMIELS</sequence>
<dbReference type="AlphaFoldDB" id="A0A914CIQ1"/>